<proteinExistence type="predicted"/>
<comment type="caution">
    <text evidence="1">The sequence shown here is derived from an EMBL/GenBank/DDBJ whole genome shotgun (WGS) entry which is preliminary data.</text>
</comment>
<dbReference type="Proteomes" id="UP000294881">
    <property type="component" value="Unassembled WGS sequence"/>
</dbReference>
<dbReference type="OrthoDB" id="7779280at2"/>
<dbReference type="EMBL" id="SLWL01000002">
    <property type="protein sequence ID" value="TCO15056.1"/>
    <property type="molecule type" value="Genomic_DNA"/>
</dbReference>
<keyword evidence="2" id="KW-1185">Reference proteome</keyword>
<organism evidence="1 2">
    <name type="scientific">Camelimonas lactis</name>
    <dbReference type="NCBI Taxonomy" id="659006"/>
    <lineage>
        <taxon>Bacteria</taxon>
        <taxon>Pseudomonadati</taxon>
        <taxon>Pseudomonadota</taxon>
        <taxon>Alphaproteobacteria</taxon>
        <taxon>Hyphomicrobiales</taxon>
        <taxon>Chelatococcaceae</taxon>
        <taxon>Camelimonas</taxon>
    </lineage>
</organism>
<evidence type="ECO:0000313" key="1">
    <source>
        <dbReference type="EMBL" id="TCO15056.1"/>
    </source>
</evidence>
<protein>
    <recommendedName>
        <fullName evidence="3">Parallel beta helix pectate lyase-like protein</fullName>
    </recommendedName>
</protein>
<evidence type="ECO:0000313" key="2">
    <source>
        <dbReference type="Proteomes" id="UP000294881"/>
    </source>
</evidence>
<dbReference type="RefSeq" id="WP_132002958.1">
    <property type="nucleotide sequence ID" value="NZ_JBHUNN010000002.1"/>
</dbReference>
<dbReference type="InterPro" id="IPR012334">
    <property type="entry name" value="Pectin_lyas_fold"/>
</dbReference>
<evidence type="ECO:0008006" key="3">
    <source>
        <dbReference type="Google" id="ProtNLM"/>
    </source>
</evidence>
<accession>A0A4R2GW63</accession>
<name>A0A4R2GW63_9HYPH</name>
<dbReference type="Gene3D" id="2.160.20.10">
    <property type="entry name" value="Single-stranded right-handed beta-helix, Pectin lyase-like"/>
    <property type="match status" value="1"/>
</dbReference>
<gene>
    <name evidence="1" type="ORF">EV666_10231</name>
</gene>
<reference evidence="1 2" key="1">
    <citation type="submission" date="2019-03" db="EMBL/GenBank/DDBJ databases">
        <title>Genomic Encyclopedia of Type Strains, Phase IV (KMG-IV): sequencing the most valuable type-strain genomes for metagenomic binning, comparative biology and taxonomic classification.</title>
        <authorList>
            <person name="Goeker M."/>
        </authorList>
    </citation>
    <scope>NUCLEOTIDE SEQUENCE [LARGE SCALE GENOMIC DNA]</scope>
    <source>
        <strain evidence="1 2">DSM 22958</strain>
    </source>
</reference>
<dbReference type="AlphaFoldDB" id="A0A4R2GW63"/>
<sequence length="385" mass="40774">MADDGPAINAALGYCQSMAVIGMRLDLAPRARYGIGTAINITPSSTKQMVVEGNDAQLVALSGLTGFMITAAPATAEWGYRIELRNLSAIGRYNDATVSFLQASKVNNLRLSGVMAQSFNRIVNISDSYNLEINTSWLRYAKQHAVVATTTSMQLHLVNSAIHDTLEGAAIRLASTNHNVIIRDCDLEGGGGSAIHTDAIDNMSITGSYIEGYNVCPVYFGGACSALHFEGNWLGYNDASQEWVNIKSGSIKNNVFASQATVSPALSNENVSCANNAFILGANRFYFPRTVASMASGATAIDSPGWFLDDVGVVHLQGAVSRTSDGNVFQLPVGARPGRDSEFAVRTGASGVGRLKIWADGSISIYPGGAATTVYLDGVSFRAYA</sequence>
<dbReference type="InterPro" id="IPR011050">
    <property type="entry name" value="Pectin_lyase_fold/virulence"/>
</dbReference>
<dbReference type="SUPFAM" id="SSF51126">
    <property type="entry name" value="Pectin lyase-like"/>
    <property type="match status" value="1"/>
</dbReference>